<reference evidence="3" key="1">
    <citation type="journal article" date="2019" name="Int. J. Syst. Evol. Microbiol.">
        <title>The Global Catalogue of Microorganisms (GCM) 10K type strain sequencing project: providing services to taxonomists for standard genome sequencing and annotation.</title>
        <authorList>
            <consortium name="The Broad Institute Genomics Platform"/>
            <consortium name="The Broad Institute Genome Sequencing Center for Infectious Disease"/>
            <person name="Wu L."/>
            <person name="Ma J."/>
        </authorList>
    </citation>
    <scope>NUCLEOTIDE SEQUENCE [LARGE SCALE GENOMIC DNA]</scope>
    <source>
        <strain evidence="3">JCM 18123</strain>
    </source>
</reference>
<protein>
    <recommendedName>
        <fullName evidence="1">ARB-07466-like C-terminal domain-containing protein</fullName>
    </recommendedName>
</protein>
<dbReference type="Proteomes" id="UP001499993">
    <property type="component" value="Unassembled WGS sequence"/>
</dbReference>
<name>A0ABP9GGT2_9ACTN</name>
<feature type="domain" description="ARB-07466-like C-terminal" evidence="1">
    <location>
        <begin position="78"/>
        <end position="203"/>
    </location>
</feature>
<evidence type="ECO:0000313" key="3">
    <source>
        <dbReference type="Proteomes" id="UP001499993"/>
    </source>
</evidence>
<gene>
    <name evidence="2" type="ORF">GCM10023224_25070</name>
</gene>
<evidence type="ECO:0000313" key="2">
    <source>
        <dbReference type="EMBL" id="GAA4941855.1"/>
    </source>
</evidence>
<dbReference type="EMBL" id="BAABIK010000012">
    <property type="protein sequence ID" value="GAA4941855.1"/>
    <property type="molecule type" value="Genomic_DNA"/>
</dbReference>
<evidence type="ECO:0000259" key="1">
    <source>
        <dbReference type="Pfam" id="PF26571"/>
    </source>
</evidence>
<sequence>MARTRRARVRGPEAGRASLGAGLTLGFAAVFAAVAGAQAIDTFGAGTEGGTGGDRAQQIGYRAGDIDPGGALVDCGSAGRVTELTCNGYKATLAAFPEFDKPGWRGCYRAGPPDHGTGQACDYMTNVDGSRGTAAQNAVGFELSRWLMRNHRQMGVKYVIWHQRIWNPAEGDPTCVGETGAGSFAQSCWRPMENRGSNTQNHYDHVHVSFRY</sequence>
<accession>A0ABP9GGT2</accession>
<organism evidence="2 3">
    <name type="scientific">Streptomonospora halophila</name>
    <dbReference type="NCBI Taxonomy" id="427369"/>
    <lineage>
        <taxon>Bacteria</taxon>
        <taxon>Bacillati</taxon>
        <taxon>Actinomycetota</taxon>
        <taxon>Actinomycetes</taxon>
        <taxon>Streptosporangiales</taxon>
        <taxon>Nocardiopsidaceae</taxon>
        <taxon>Streptomonospora</taxon>
    </lineage>
</organism>
<dbReference type="Pfam" id="PF26571">
    <property type="entry name" value="VldE"/>
    <property type="match status" value="1"/>
</dbReference>
<keyword evidence="3" id="KW-1185">Reference proteome</keyword>
<dbReference type="InterPro" id="IPR058593">
    <property type="entry name" value="ARB_07466-like_C"/>
</dbReference>
<proteinExistence type="predicted"/>
<comment type="caution">
    <text evidence="2">The sequence shown here is derived from an EMBL/GenBank/DDBJ whole genome shotgun (WGS) entry which is preliminary data.</text>
</comment>